<dbReference type="Proteomes" id="UP000023762">
    <property type="component" value="Chromosome"/>
</dbReference>
<dbReference type="AlphaFoldDB" id="X5GKX1"/>
<name>X5GKX1_9RICK</name>
<gene>
    <name evidence="1" type="ORF">EHF_0236</name>
</gene>
<keyword evidence="2" id="KW-1185">Reference proteome</keyword>
<reference evidence="1 2" key="1">
    <citation type="submission" date="2014-03" db="EMBL/GenBank/DDBJ databases">
        <title>Sequencing and Comparison of Genomes and Transcriptome Profiles of Human Ehrlichiosis Agents.</title>
        <authorList>
            <person name="Lin M."/>
            <person name="Daugherty S.C."/>
            <person name="Nagaraj S."/>
            <person name="Cheng Z."/>
            <person name="Xiong Q."/>
            <person name="Lin F.-Y."/>
            <person name="Sengamalay N."/>
            <person name="Ott S."/>
            <person name="Godinez A."/>
            <person name="Tallon L.J."/>
            <person name="Sadzewicz L."/>
            <person name="Fraser C.M."/>
            <person name="Dunning Hotopp J.C."/>
            <person name="Rikihisa Y."/>
        </authorList>
    </citation>
    <scope>NUCLEOTIDE SEQUENCE [LARGE SCALE GENOMIC DNA]</scope>
    <source>
        <strain evidence="1 2">HF</strain>
    </source>
</reference>
<dbReference type="HOGENOM" id="CLU_3343142_0_0_5"/>
<accession>X5GKX1</accession>
<dbReference type="EMBL" id="CP007474">
    <property type="protein sequence ID" value="AHX04796.1"/>
    <property type="molecule type" value="Genomic_DNA"/>
</dbReference>
<dbReference type="KEGG" id="ehh:EHF_0236"/>
<proteinExistence type="predicted"/>
<evidence type="ECO:0000313" key="1">
    <source>
        <dbReference type="EMBL" id="AHX04796.1"/>
    </source>
</evidence>
<sequence>MQPLNFLRAVCRLLIDKQKHQERQLAQTVPSWGKGAE</sequence>
<evidence type="ECO:0000313" key="2">
    <source>
        <dbReference type="Proteomes" id="UP000023762"/>
    </source>
</evidence>
<protein>
    <submittedName>
        <fullName evidence="1">Uncharacterized protein</fullName>
    </submittedName>
</protein>
<organism evidence="1 2">
    <name type="scientific">Ehrlichia japonica</name>
    <dbReference type="NCBI Taxonomy" id="391036"/>
    <lineage>
        <taxon>Bacteria</taxon>
        <taxon>Pseudomonadati</taxon>
        <taxon>Pseudomonadota</taxon>
        <taxon>Alphaproteobacteria</taxon>
        <taxon>Rickettsiales</taxon>
        <taxon>Anaplasmataceae</taxon>
        <taxon>Ehrlichia</taxon>
    </lineage>
</organism>
<dbReference type="STRING" id="391036.EHF_0236"/>